<reference evidence="1" key="1">
    <citation type="submission" date="2021-11" db="EMBL/GenBank/DDBJ databases">
        <title>Draft genome sequence of Alcaligenes endophyticus type strain CCUG 75668T.</title>
        <authorList>
            <person name="Salva-Serra F."/>
            <person name="Duran R.E."/>
            <person name="Seeger M."/>
            <person name="Moore E.R.B."/>
            <person name="Jaen-Luchoro D."/>
        </authorList>
    </citation>
    <scope>NUCLEOTIDE SEQUENCE</scope>
    <source>
        <strain evidence="1">CCUG 75668</strain>
    </source>
</reference>
<dbReference type="Gene3D" id="1.10.3230.30">
    <property type="entry name" value="Phage gp6-like head-tail connector protein"/>
    <property type="match status" value="1"/>
</dbReference>
<name>A0ABT8ENK1_9BURK</name>
<dbReference type="RefSeq" id="WP_266125159.1">
    <property type="nucleotide sequence ID" value="NZ_JAJHNU010000006.1"/>
</dbReference>
<proteinExistence type="predicted"/>
<dbReference type="InterPro" id="IPR006450">
    <property type="entry name" value="Phage_HK97_gp6-like"/>
</dbReference>
<protein>
    <submittedName>
        <fullName evidence="1">Head-tail connector protein</fullName>
    </submittedName>
</protein>
<organism evidence="1 2">
    <name type="scientific">Alcaligenes endophyticus</name>
    <dbReference type="NCBI Taxonomy" id="1929088"/>
    <lineage>
        <taxon>Bacteria</taxon>
        <taxon>Pseudomonadati</taxon>
        <taxon>Pseudomonadota</taxon>
        <taxon>Betaproteobacteria</taxon>
        <taxon>Burkholderiales</taxon>
        <taxon>Alcaligenaceae</taxon>
        <taxon>Alcaligenes</taxon>
    </lineage>
</organism>
<dbReference type="EMBL" id="JAJHNU010000006">
    <property type="protein sequence ID" value="MDN4122844.1"/>
    <property type="molecule type" value="Genomic_DNA"/>
</dbReference>
<sequence>MAVIALESAKAFLDVIHDADDTKLQMLLDGAIDGAERFIGRKLEEAAAAEGNQQLPANMVVGVMLFLQADYQASPDDAPKLRAAAEIKLKPYRKKWEDS</sequence>
<dbReference type="InterPro" id="IPR021146">
    <property type="entry name" value="Phage_gp6-like_head-tail"/>
</dbReference>
<dbReference type="Pfam" id="PF05135">
    <property type="entry name" value="Phage_connect_1"/>
    <property type="match status" value="1"/>
</dbReference>
<dbReference type="NCBIfam" id="TIGR01560">
    <property type="entry name" value="put_DNA_pack"/>
    <property type="match status" value="1"/>
</dbReference>
<evidence type="ECO:0000313" key="1">
    <source>
        <dbReference type="EMBL" id="MDN4122844.1"/>
    </source>
</evidence>
<evidence type="ECO:0000313" key="2">
    <source>
        <dbReference type="Proteomes" id="UP001168613"/>
    </source>
</evidence>
<dbReference type="Proteomes" id="UP001168613">
    <property type="component" value="Unassembled WGS sequence"/>
</dbReference>
<dbReference type="CDD" id="cd08054">
    <property type="entry name" value="gp6"/>
    <property type="match status" value="1"/>
</dbReference>
<accession>A0ABT8ENK1</accession>
<comment type="caution">
    <text evidence="1">The sequence shown here is derived from an EMBL/GenBank/DDBJ whole genome shotgun (WGS) entry which is preliminary data.</text>
</comment>
<gene>
    <name evidence="1" type="ORF">LMS43_16260</name>
</gene>
<keyword evidence="2" id="KW-1185">Reference proteome</keyword>